<organism evidence="2">
    <name type="scientific">Arundo donax</name>
    <name type="common">Giant reed</name>
    <name type="synonym">Donax arundinaceus</name>
    <dbReference type="NCBI Taxonomy" id="35708"/>
    <lineage>
        <taxon>Eukaryota</taxon>
        <taxon>Viridiplantae</taxon>
        <taxon>Streptophyta</taxon>
        <taxon>Embryophyta</taxon>
        <taxon>Tracheophyta</taxon>
        <taxon>Spermatophyta</taxon>
        <taxon>Magnoliopsida</taxon>
        <taxon>Liliopsida</taxon>
        <taxon>Poales</taxon>
        <taxon>Poaceae</taxon>
        <taxon>PACMAD clade</taxon>
        <taxon>Arundinoideae</taxon>
        <taxon>Arundineae</taxon>
        <taxon>Arundo</taxon>
    </lineage>
</organism>
<feature type="compositionally biased region" description="Basic and acidic residues" evidence="1">
    <location>
        <begin position="40"/>
        <end position="56"/>
    </location>
</feature>
<reference evidence="2" key="2">
    <citation type="journal article" date="2015" name="Data Brief">
        <title>Shoot transcriptome of the giant reed, Arundo donax.</title>
        <authorList>
            <person name="Barrero R.A."/>
            <person name="Guerrero F.D."/>
            <person name="Moolhuijzen P."/>
            <person name="Goolsby J.A."/>
            <person name="Tidwell J."/>
            <person name="Bellgard S.E."/>
            <person name="Bellgard M.I."/>
        </authorList>
    </citation>
    <scope>NUCLEOTIDE SEQUENCE</scope>
    <source>
        <tissue evidence="2">Shoot tissue taken approximately 20 cm above the soil surface</tissue>
    </source>
</reference>
<dbReference type="EMBL" id="GBRH01247845">
    <property type="protein sequence ID" value="JAD50050.1"/>
    <property type="molecule type" value="Transcribed_RNA"/>
</dbReference>
<feature type="region of interest" description="Disordered" evidence="1">
    <location>
        <begin position="1"/>
        <end position="56"/>
    </location>
</feature>
<evidence type="ECO:0000313" key="2">
    <source>
        <dbReference type="EMBL" id="JAD50050.1"/>
    </source>
</evidence>
<sequence>MRSSMEPEWLRAREEEDEVTPVGWPEERRRGSPMGLGGGGDRRERSVQRRELGNWA</sequence>
<protein>
    <submittedName>
        <fullName evidence="2">Uncharacterized protein</fullName>
    </submittedName>
</protein>
<reference evidence="2" key="1">
    <citation type="submission" date="2014-09" db="EMBL/GenBank/DDBJ databases">
        <authorList>
            <person name="Magalhaes I.L.F."/>
            <person name="Oliveira U."/>
            <person name="Santos F.R."/>
            <person name="Vidigal T.H.D.A."/>
            <person name="Brescovit A.D."/>
            <person name="Santos A.J."/>
        </authorList>
    </citation>
    <scope>NUCLEOTIDE SEQUENCE</scope>
    <source>
        <tissue evidence="2">Shoot tissue taken approximately 20 cm above the soil surface</tissue>
    </source>
</reference>
<evidence type="ECO:0000256" key="1">
    <source>
        <dbReference type="SAM" id="MobiDB-lite"/>
    </source>
</evidence>
<accession>A0A0A9AM98</accession>
<dbReference type="AlphaFoldDB" id="A0A0A9AM98"/>
<proteinExistence type="predicted"/>
<name>A0A0A9AM98_ARUDO</name>